<evidence type="ECO:0000313" key="1">
    <source>
        <dbReference type="EMBL" id="RBL99567.1"/>
    </source>
</evidence>
<dbReference type="AlphaFoldDB" id="A0A365YAC0"/>
<dbReference type="EMBL" id="POAF01000007">
    <property type="protein sequence ID" value="RBL99567.1"/>
    <property type="molecule type" value="Genomic_DNA"/>
</dbReference>
<accession>A0A365YAC0</accession>
<dbReference type="Proteomes" id="UP000252167">
    <property type="component" value="Unassembled WGS sequence"/>
</dbReference>
<evidence type="ECO:0000313" key="2">
    <source>
        <dbReference type="Proteomes" id="UP000252167"/>
    </source>
</evidence>
<keyword evidence="2" id="KW-1185">Reference proteome</keyword>
<sequence>MLRGEFRRCEFGLRFQRMLGHVFVEIHMADLLRKLASFAQALQQLGIGGIRVKRHHGGMPVAFGKRRGSLEADGGHAAEFMFHLPSHHVGVGGRRLNIHSFNP</sequence>
<reference evidence="1 2" key="1">
    <citation type="submission" date="2018-01" db="EMBL/GenBank/DDBJ databases">
        <title>Glutamicibacter soli strain NHPC-3 Whole genome sequence and assembly.</title>
        <authorList>
            <person name="Choudhury P."/>
            <person name="Gupta D."/>
            <person name="Sengupta K."/>
            <person name="Jawed A."/>
            <person name="Sultana N."/>
            <person name="Saha P."/>
        </authorList>
    </citation>
    <scope>NUCLEOTIDE SEQUENCE [LARGE SCALE GENOMIC DNA]</scope>
    <source>
        <strain evidence="1 2">NHPC-3</strain>
    </source>
</reference>
<proteinExistence type="predicted"/>
<name>A0A365YAC0_9MICC</name>
<organism evidence="1 2">
    <name type="scientific">Glutamicibacter soli</name>
    <dbReference type="NCBI Taxonomy" id="453836"/>
    <lineage>
        <taxon>Bacteria</taxon>
        <taxon>Bacillati</taxon>
        <taxon>Actinomycetota</taxon>
        <taxon>Actinomycetes</taxon>
        <taxon>Micrococcales</taxon>
        <taxon>Micrococcaceae</taxon>
        <taxon>Glutamicibacter</taxon>
    </lineage>
</organism>
<gene>
    <name evidence="1" type="ORF">C1H84_14155</name>
</gene>
<protein>
    <submittedName>
        <fullName evidence="1">Uncharacterized protein</fullName>
    </submittedName>
</protein>
<comment type="caution">
    <text evidence="1">The sequence shown here is derived from an EMBL/GenBank/DDBJ whole genome shotgun (WGS) entry which is preliminary data.</text>
</comment>